<organism evidence="2 3">
    <name type="scientific">Lymnaea stagnalis</name>
    <name type="common">Great pond snail</name>
    <name type="synonym">Helix stagnalis</name>
    <dbReference type="NCBI Taxonomy" id="6523"/>
    <lineage>
        <taxon>Eukaryota</taxon>
        <taxon>Metazoa</taxon>
        <taxon>Spiralia</taxon>
        <taxon>Lophotrochozoa</taxon>
        <taxon>Mollusca</taxon>
        <taxon>Gastropoda</taxon>
        <taxon>Heterobranchia</taxon>
        <taxon>Euthyneura</taxon>
        <taxon>Panpulmonata</taxon>
        <taxon>Hygrophila</taxon>
        <taxon>Lymnaeoidea</taxon>
        <taxon>Lymnaeidae</taxon>
        <taxon>Lymnaea</taxon>
    </lineage>
</organism>
<feature type="region of interest" description="Disordered" evidence="1">
    <location>
        <begin position="59"/>
        <end position="80"/>
    </location>
</feature>
<gene>
    <name evidence="2" type="ORF">GSLYS_00002945001</name>
</gene>
<protein>
    <submittedName>
        <fullName evidence="2">Uncharacterized protein</fullName>
    </submittedName>
</protein>
<accession>A0AAV2H6I6</accession>
<sequence length="124" mass="13831">MDSGSARRPAGQQITSPPGLPGRSYTQYNGFAMPVTYMDGTCLTATNYGNNYQPSKMYRAPFPQAENPIRPAPHTSRRSSSIEYVHSNSVFTSTMPKITGNYVIHPDWISERSTVRRSKSLLKL</sequence>
<reference evidence="2 3" key="1">
    <citation type="submission" date="2024-04" db="EMBL/GenBank/DDBJ databases">
        <authorList>
            <consortium name="Genoscope - CEA"/>
            <person name="William W."/>
        </authorList>
    </citation>
    <scope>NUCLEOTIDE SEQUENCE [LARGE SCALE GENOMIC DNA]</scope>
</reference>
<proteinExistence type="predicted"/>
<feature type="region of interest" description="Disordered" evidence="1">
    <location>
        <begin position="1"/>
        <end position="25"/>
    </location>
</feature>
<dbReference type="Proteomes" id="UP001497497">
    <property type="component" value="Unassembled WGS sequence"/>
</dbReference>
<evidence type="ECO:0000313" key="2">
    <source>
        <dbReference type="EMBL" id="CAL1528775.1"/>
    </source>
</evidence>
<dbReference type="AlphaFoldDB" id="A0AAV2H6I6"/>
<dbReference type="EMBL" id="CAXITT010000038">
    <property type="protein sequence ID" value="CAL1528775.1"/>
    <property type="molecule type" value="Genomic_DNA"/>
</dbReference>
<keyword evidence="3" id="KW-1185">Reference proteome</keyword>
<evidence type="ECO:0000313" key="3">
    <source>
        <dbReference type="Proteomes" id="UP001497497"/>
    </source>
</evidence>
<comment type="caution">
    <text evidence="2">The sequence shown here is derived from an EMBL/GenBank/DDBJ whole genome shotgun (WGS) entry which is preliminary data.</text>
</comment>
<evidence type="ECO:0000256" key="1">
    <source>
        <dbReference type="SAM" id="MobiDB-lite"/>
    </source>
</evidence>
<name>A0AAV2H6I6_LYMST</name>